<evidence type="ECO:0000313" key="1">
    <source>
        <dbReference type="EMBL" id="SHL81452.1"/>
    </source>
</evidence>
<organism evidence="1 2">
    <name type="scientific">Chitinophaga jiangningensis</name>
    <dbReference type="NCBI Taxonomy" id="1419482"/>
    <lineage>
        <taxon>Bacteria</taxon>
        <taxon>Pseudomonadati</taxon>
        <taxon>Bacteroidota</taxon>
        <taxon>Chitinophagia</taxon>
        <taxon>Chitinophagales</taxon>
        <taxon>Chitinophagaceae</taxon>
        <taxon>Chitinophaga</taxon>
    </lineage>
</organism>
<dbReference type="EMBL" id="FRBL01000005">
    <property type="protein sequence ID" value="SHL81452.1"/>
    <property type="molecule type" value="Genomic_DNA"/>
</dbReference>
<reference evidence="1 2" key="1">
    <citation type="submission" date="2016-11" db="EMBL/GenBank/DDBJ databases">
        <authorList>
            <person name="Jaros S."/>
            <person name="Januszkiewicz K."/>
            <person name="Wedrychowicz H."/>
        </authorList>
    </citation>
    <scope>NUCLEOTIDE SEQUENCE [LARGE SCALE GENOMIC DNA]</scope>
    <source>
        <strain evidence="1 2">DSM 27406</strain>
    </source>
</reference>
<dbReference type="AlphaFoldDB" id="A0A1M7DPP6"/>
<proteinExistence type="predicted"/>
<name>A0A1M7DPP6_9BACT</name>
<protein>
    <submittedName>
        <fullName evidence="1">Uncharacterized protein</fullName>
    </submittedName>
</protein>
<dbReference type="OrthoDB" id="679819at2"/>
<gene>
    <name evidence="1" type="ORF">SAMN05444266_10582</name>
</gene>
<accession>A0A1M7DPP6</accession>
<dbReference type="STRING" id="1419482.SAMN05444266_10582"/>
<keyword evidence="2" id="KW-1185">Reference proteome</keyword>
<evidence type="ECO:0000313" key="2">
    <source>
        <dbReference type="Proteomes" id="UP000184420"/>
    </source>
</evidence>
<dbReference type="Proteomes" id="UP000184420">
    <property type="component" value="Unassembled WGS sequence"/>
</dbReference>
<sequence length="118" mass="13236">MKTIIEDANFKAVLEQFRGSYAQIWIFSPSLKRLVIRLTKKGFKDALYILGASCVHINGPFSWKNAHLTIYEAESAFPGELITKVVDEKNGFELVTESGVVLSTGLEIDPWLSFDDPI</sequence>
<dbReference type="RefSeq" id="WP_073081631.1">
    <property type="nucleotide sequence ID" value="NZ_FRBL01000005.1"/>
</dbReference>